<organism evidence="2 3">
    <name type="scientific">Sporofaciens musculi</name>
    <dbReference type="NCBI Taxonomy" id="2681861"/>
    <lineage>
        <taxon>Bacteria</taxon>
        <taxon>Bacillati</taxon>
        <taxon>Bacillota</taxon>
        <taxon>Clostridia</taxon>
        <taxon>Lachnospirales</taxon>
        <taxon>Lachnospiraceae</taxon>
        <taxon>Sporofaciens</taxon>
    </lineage>
</organism>
<gene>
    <name evidence="2" type="ORF">GN277_15830</name>
</gene>
<dbReference type="InterPro" id="IPR007074">
    <property type="entry name" value="LicD/FKTN/FKRP_NTP_transf"/>
</dbReference>
<dbReference type="PANTHER" id="PTHR43404:SF2">
    <property type="entry name" value="LIPOPOLYSACCHARIDE CHOLINEPHOSPHOTRANSFERASE LICD"/>
    <property type="match status" value="1"/>
</dbReference>
<evidence type="ECO:0000313" key="2">
    <source>
        <dbReference type="EMBL" id="MXP76801.1"/>
    </source>
</evidence>
<evidence type="ECO:0000313" key="3">
    <source>
        <dbReference type="Proteomes" id="UP000460412"/>
    </source>
</evidence>
<name>A0A7X3MI09_9FIRM</name>
<keyword evidence="3" id="KW-1185">Reference proteome</keyword>
<sequence length="269" mass="32335">MKKIEKEELHRIQIGILDYFAEFCDNHELRYWIDYGTLLGAIRHRGYIPWDDDIDVSMLRKDYERLMDCFNREGMGRYQFLCPEKDREYYYPFGKIVDTETVLYEMGEKGLKIGVYIDVFVVDYAPDDDVKLRKIFRKRDFYGRLRRYQLPLGQAKISAKRIGVLGIQAILKFVPRQYFALKIIHNARKYTHAETKRVCDMTDPYDKIHWVVSRKLFEDFCEVEFEGKKYHAPAKYDKWLKILYGDYMKLPSKEEQSAAQHDIEAYYIE</sequence>
<comment type="caution">
    <text evidence="2">The sequence shown here is derived from an EMBL/GenBank/DDBJ whole genome shotgun (WGS) entry which is preliminary data.</text>
</comment>
<proteinExistence type="predicted"/>
<dbReference type="AlphaFoldDB" id="A0A7X3MI09"/>
<feature type="domain" description="LicD/FKTN/FKRP nucleotidyltransferase" evidence="1">
    <location>
        <begin position="24"/>
        <end position="245"/>
    </location>
</feature>
<dbReference type="Proteomes" id="UP000460412">
    <property type="component" value="Unassembled WGS sequence"/>
</dbReference>
<dbReference type="InterPro" id="IPR052942">
    <property type="entry name" value="LPS_cholinephosphotransferase"/>
</dbReference>
<dbReference type="GO" id="GO:0009100">
    <property type="term" value="P:glycoprotein metabolic process"/>
    <property type="evidence" value="ECO:0007669"/>
    <property type="project" value="UniProtKB-ARBA"/>
</dbReference>
<dbReference type="EMBL" id="WUQX01000001">
    <property type="protein sequence ID" value="MXP76801.1"/>
    <property type="molecule type" value="Genomic_DNA"/>
</dbReference>
<dbReference type="PANTHER" id="PTHR43404">
    <property type="entry name" value="LIPOPOLYSACCHARIDE CHOLINEPHOSPHOTRANSFERASE LICD"/>
    <property type="match status" value="1"/>
</dbReference>
<accession>A0A7X3MI09</accession>
<reference evidence="2 3" key="1">
    <citation type="submission" date="2019-12" db="EMBL/GenBank/DDBJ databases">
        <title>Sporaefaciens musculi gen. nov., sp. nov., a novel bacterium isolated from the caecum of an obese mouse.</title>
        <authorList>
            <person name="Rasmussen T.S."/>
            <person name="Streidl T."/>
            <person name="Hitch T.C.A."/>
            <person name="Wortmann E."/>
            <person name="Deptula P."/>
            <person name="Hansen M."/>
            <person name="Nielsen D.S."/>
            <person name="Clavel T."/>
            <person name="Vogensen F.K."/>
        </authorList>
    </citation>
    <scope>NUCLEOTIDE SEQUENCE [LARGE SCALE GENOMIC DNA]</scope>
    <source>
        <strain evidence="2 3">WCA-9-b2</strain>
    </source>
</reference>
<dbReference type="RefSeq" id="WP_159751854.1">
    <property type="nucleotide sequence ID" value="NZ_WUQX01000001.1"/>
</dbReference>
<evidence type="ECO:0000259" key="1">
    <source>
        <dbReference type="Pfam" id="PF04991"/>
    </source>
</evidence>
<dbReference type="Pfam" id="PF04991">
    <property type="entry name" value="LicD"/>
    <property type="match status" value="1"/>
</dbReference>
<protein>
    <recommendedName>
        <fullName evidence="1">LicD/FKTN/FKRP nucleotidyltransferase domain-containing protein</fullName>
    </recommendedName>
</protein>